<evidence type="ECO:0000313" key="3">
    <source>
        <dbReference type="Proteomes" id="UP001165561"/>
    </source>
</evidence>
<reference evidence="2" key="1">
    <citation type="submission" date="2023-02" db="EMBL/GenBank/DDBJ databases">
        <title>Georgenia sp.10Sc9-8, isolated from a soil sample collected from the Taklamakan desert.</title>
        <authorList>
            <person name="Liu S."/>
        </authorList>
    </citation>
    <scope>NUCLEOTIDE SEQUENCE</scope>
    <source>
        <strain evidence="2">10Sc9-8</strain>
    </source>
</reference>
<dbReference type="EMBL" id="JARACI010001170">
    <property type="protein sequence ID" value="MDD9207914.1"/>
    <property type="molecule type" value="Genomic_DNA"/>
</dbReference>
<comment type="caution">
    <text evidence="2">The sequence shown here is derived from an EMBL/GenBank/DDBJ whole genome shotgun (WGS) entry which is preliminary data.</text>
</comment>
<feature type="compositionally biased region" description="Basic and acidic residues" evidence="1">
    <location>
        <begin position="69"/>
        <end position="92"/>
    </location>
</feature>
<dbReference type="InterPro" id="IPR018735">
    <property type="entry name" value="DUF2277"/>
</dbReference>
<gene>
    <name evidence="2" type="ORF">PU560_15770</name>
</gene>
<name>A0ABT5U103_9MICO</name>
<organism evidence="2 3">
    <name type="scientific">Georgenia halotolerans</name>
    <dbReference type="NCBI Taxonomy" id="3028317"/>
    <lineage>
        <taxon>Bacteria</taxon>
        <taxon>Bacillati</taxon>
        <taxon>Actinomycetota</taxon>
        <taxon>Actinomycetes</taxon>
        <taxon>Micrococcales</taxon>
        <taxon>Bogoriellaceae</taxon>
        <taxon>Georgenia</taxon>
    </lineage>
</organism>
<dbReference type="Pfam" id="PF10041">
    <property type="entry name" value="DUF2277"/>
    <property type="match status" value="1"/>
</dbReference>
<dbReference type="Proteomes" id="UP001165561">
    <property type="component" value="Unassembled WGS sequence"/>
</dbReference>
<protein>
    <submittedName>
        <fullName evidence="2">DUF2277 domain-containing protein</fullName>
    </submittedName>
</protein>
<evidence type="ECO:0000313" key="2">
    <source>
        <dbReference type="EMBL" id="MDD9207914.1"/>
    </source>
</evidence>
<proteinExistence type="predicted"/>
<keyword evidence="3" id="KW-1185">Reference proteome</keyword>
<accession>A0ABT5U103</accession>
<evidence type="ECO:0000256" key="1">
    <source>
        <dbReference type="SAM" id="MobiDB-lite"/>
    </source>
</evidence>
<sequence>MCRNIRTLHNFEPAATSTEVHGAALQYVRKISGTSTPSAANRAAFDAAVEAVARETQHLLDHLVTSAPPKDREVEAAKAKQRSERRFAATRS</sequence>
<feature type="region of interest" description="Disordered" evidence="1">
    <location>
        <begin position="65"/>
        <end position="92"/>
    </location>
</feature>